<dbReference type="PANTHER" id="PTHR36453:SF1">
    <property type="entry name" value="RIGHT HANDED BETA HELIX DOMAIN-CONTAINING PROTEIN"/>
    <property type="match status" value="1"/>
</dbReference>
<gene>
    <name evidence="3" type="ORF">G7B40_028200</name>
</gene>
<feature type="domain" description="GH141-like insertion" evidence="2">
    <location>
        <begin position="126"/>
        <end position="259"/>
    </location>
</feature>
<sequence length="543" mass="59892">MLLVHNVTVAQQQPNVATSAGFTLVVTPNGQGKNCTEYDPCSLEDARTKARSLASSMTEDIVIMLEGGVYQLTQPLTLTSDDSGQNNHFIVYQAKAGQKPVISAGIPITGWQYSQQPGVVMANLSNNRIFRRLYVNEKPAIRARQINSGSFLRLQSWDETNKRIEIDLNDIGYHNDFTGWEVTVHRHWSSNHMRVKQITVTSGNTAFVELQEPEAEYAFSLLFPPREPNQSYYFENAKVFLDAPGEFYLDSNAKIVYYVLQANENPATLSAIAPNLEKILTIQGRPDNPVHHIKFSGLTFAHADWLEPGNSGFLDIQAGIGGDKYMPAGVEVSNAHTISFDQDTFNQMTASGLNFYRNVKNVTISNCIFQDLGGQGLALDAQAQKIGDTAPVSNIAVIGNTLTRTGQIYPGSVGLFAGYVANVTIEGNELFAMPYTGISVGWGWSPYETVIHDNIIRNNKIHQVMQSLDDGAGIYTLSNQPGTIIEGNYIYDLVKSPFAENHPIVGIYLDEGSDHITVQSNVIQNVPMTYHFNKNGNNNTIRG</sequence>
<name>A0AAP5MCJ4_9CYAN</name>
<dbReference type="SMART" id="SM00710">
    <property type="entry name" value="PbH1"/>
    <property type="match status" value="6"/>
</dbReference>
<evidence type="ECO:0000313" key="4">
    <source>
        <dbReference type="Proteomes" id="UP000667802"/>
    </source>
</evidence>
<dbReference type="Gene3D" id="2.160.20.10">
    <property type="entry name" value="Single-stranded right-handed beta-helix, Pectin lyase-like"/>
    <property type="match status" value="2"/>
</dbReference>
<protein>
    <submittedName>
        <fullName evidence="3">Right-handed parallel beta-helix repeat-containing protein</fullName>
    </submittedName>
</protein>
<keyword evidence="4" id="KW-1185">Reference proteome</keyword>
<dbReference type="Pfam" id="PF21231">
    <property type="entry name" value="GH141_M"/>
    <property type="match status" value="1"/>
</dbReference>
<dbReference type="Pfam" id="PF13229">
    <property type="entry name" value="Beta_helix"/>
    <property type="match status" value="1"/>
</dbReference>
<dbReference type="EMBL" id="JAALHA020000017">
    <property type="protein sequence ID" value="MDR9898413.1"/>
    <property type="molecule type" value="Genomic_DNA"/>
</dbReference>
<dbReference type="InterPro" id="IPR012334">
    <property type="entry name" value="Pectin_lyas_fold"/>
</dbReference>
<evidence type="ECO:0000259" key="2">
    <source>
        <dbReference type="Pfam" id="PF21231"/>
    </source>
</evidence>
<proteinExistence type="predicted"/>
<accession>A0AAP5MCJ4</accession>
<dbReference type="InterPro" id="IPR039448">
    <property type="entry name" value="Beta_helix"/>
</dbReference>
<dbReference type="AlphaFoldDB" id="A0AAP5MCJ4"/>
<organism evidence="3 4">
    <name type="scientific">Aetokthonos hydrillicola Thurmond2011</name>
    <dbReference type="NCBI Taxonomy" id="2712845"/>
    <lineage>
        <taxon>Bacteria</taxon>
        <taxon>Bacillati</taxon>
        <taxon>Cyanobacteriota</taxon>
        <taxon>Cyanophyceae</taxon>
        <taxon>Nostocales</taxon>
        <taxon>Hapalosiphonaceae</taxon>
        <taxon>Aetokthonos</taxon>
    </lineage>
</organism>
<comment type="caution">
    <text evidence="3">The sequence shown here is derived from an EMBL/GenBank/DDBJ whole genome shotgun (WGS) entry which is preliminary data.</text>
</comment>
<dbReference type="InterPro" id="IPR006626">
    <property type="entry name" value="PbH1"/>
</dbReference>
<dbReference type="InterPro" id="IPR048482">
    <property type="entry name" value="GH141_ins"/>
</dbReference>
<dbReference type="InterPro" id="IPR011050">
    <property type="entry name" value="Pectin_lyase_fold/virulence"/>
</dbReference>
<dbReference type="Proteomes" id="UP000667802">
    <property type="component" value="Unassembled WGS sequence"/>
</dbReference>
<dbReference type="SUPFAM" id="SSF51126">
    <property type="entry name" value="Pectin lyase-like"/>
    <property type="match status" value="1"/>
</dbReference>
<feature type="domain" description="Right handed beta helix" evidence="1">
    <location>
        <begin position="393"/>
        <end position="541"/>
    </location>
</feature>
<reference evidence="4" key="1">
    <citation type="journal article" date="2021" name="Science">
        <title>Hunting the eagle killer: A cyanobacterial neurotoxin causes vacuolar myelinopathy.</title>
        <authorList>
            <person name="Breinlinger S."/>
            <person name="Phillips T.J."/>
            <person name="Haram B.N."/>
            <person name="Mares J."/>
            <person name="Martinez Yerena J.A."/>
            <person name="Hrouzek P."/>
            <person name="Sobotka R."/>
            <person name="Henderson W.M."/>
            <person name="Schmieder P."/>
            <person name="Williams S.M."/>
            <person name="Lauderdale J.D."/>
            <person name="Wilde H.D."/>
            <person name="Gerrin W."/>
            <person name="Kust A."/>
            <person name="Washington J.W."/>
            <person name="Wagner C."/>
            <person name="Geier B."/>
            <person name="Liebeke M."/>
            <person name="Enke H."/>
            <person name="Niedermeyer T.H.J."/>
            <person name="Wilde S.B."/>
        </authorList>
    </citation>
    <scope>NUCLEOTIDE SEQUENCE [LARGE SCALE GENOMIC DNA]</scope>
    <source>
        <strain evidence="4">Thurmond2011</strain>
    </source>
</reference>
<evidence type="ECO:0000259" key="1">
    <source>
        <dbReference type="Pfam" id="PF13229"/>
    </source>
</evidence>
<evidence type="ECO:0000313" key="3">
    <source>
        <dbReference type="EMBL" id="MDR9898413.1"/>
    </source>
</evidence>
<dbReference type="PANTHER" id="PTHR36453">
    <property type="entry name" value="SECRETED PROTEIN-RELATED"/>
    <property type="match status" value="1"/>
</dbReference>